<feature type="binding site" evidence="3">
    <location>
        <position position="59"/>
    </location>
    <ligand>
        <name>substrate</name>
    </ligand>
</feature>
<evidence type="ECO:0000256" key="2">
    <source>
        <dbReference type="PIRSR" id="PIRSR613078-1"/>
    </source>
</evidence>
<dbReference type="GO" id="GO:0045820">
    <property type="term" value="P:negative regulation of glycolytic process"/>
    <property type="evidence" value="ECO:0007669"/>
    <property type="project" value="TreeGrafter"/>
</dbReference>
<dbReference type="GO" id="GO:0005829">
    <property type="term" value="C:cytosol"/>
    <property type="evidence" value="ECO:0007669"/>
    <property type="project" value="TreeGrafter"/>
</dbReference>
<gene>
    <name evidence="5" type="ORF">N7494_002761</name>
</gene>
<feature type="region of interest" description="Disordered" evidence="4">
    <location>
        <begin position="99"/>
        <end position="126"/>
    </location>
</feature>
<dbReference type="CDD" id="cd07067">
    <property type="entry name" value="HP_PGM_like"/>
    <property type="match status" value="1"/>
</dbReference>
<evidence type="ECO:0000256" key="4">
    <source>
        <dbReference type="SAM" id="MobiDB-lite"/>
    </source>
</evidence>
<dbReference type="GO" id="GO:0004331">
    <property type="term" value="F:fructose-2,6-bisphosphate 2-phosphatase activity"/>
    <property type="evidence" value="ECO:0007669"/>
    <property type="project" value="TreeGrafter"/>
</dbReference>
<comment type="caution">
    <text evidence="5">The sequence shown here is derived from an EMBL/GenBank/DDBJ whole genome shotgun (WGS) entry which is preliminary data.</text>
</comment>
<dbReference type="Proteomes" id="UP001220324">
    <property type="component" value="Unassembled WGS sequence"/>
</dbReference>
<proteinExistence type="predicted"/>
<dbReference type="SMART" id="SM00855">
    <property type="entry name" value="PGAM"/>
    <property type="match status" value="1"/>
</dbReference>
<evidence type="ECO:0000313" key="6">
    <source>
        <dbReference type="Proteomes" id="UP001220324"/>
    </source>
</evidence>
<dbReference type="GO" id="GO:0043456">
    <property type="term" value="P:regulation of pentose-phosphate shunt"/>
    <property type="evidence" value="ECO:0007669"/>
    <property type="project" value="TreeGrafter"/>
</dbReference>
<keyword evidence="6" id="KW-1185">Reference proteome</keyword>
<organism evidence="5 6">
    <name type="scientific">Penicillium frequentans</name>
    <dbReference type="NCBI Taxonomy" id="3151616"/>
    <lineage>
        <taxon>Eukaryota</taxon>
        <taxon>Fungi</taxon>
        <taxon>Dikarya</taxon>
        <taxon>Ascomycota</taxon>
        <taxon>Pezizomycotina</taxon>
        <taxon>Eurotiomycetes</taxon>
        <taxon>Eurotiomycetidae</taxon>
        <taxon>Eurotiales</taxon>
        <taxon>Aspergillaceae</taxon>
        <taxon>Penicillium</taxon>
    </lineage>
</organism>
<feature type="active site" description="Proton donor/acceptor" evidence="2">
    <location>
        <position position="89"/>
    </location>
</feature>
<evidence type="ECO:0000256" key="3">
    <source>
        <dbReference type="PIRSR" id="PIRSR613078-2"/>
    </source>
</evidence>
<dbReference type="PANTHER" id="PTHR46517">
    <property type="entry name" value="FRUCTOSE-2,6-BISPHOSPHATASE TIGAR"/>
    <property type="match status" value="1"/>
</dbReference>
<feature type="compositionally biased region" description="Polar residues" evidence="4">
    <location>
        <begin position="112"/>
        <end position="121"/>
    </location>
</feature>
<feature type="active site" description="Tele-phosphohistidine intermediate" evidence="2">
    <location>
        <position position="8"/>
    </location>
</feature>
<dbReference type="InterPro" id="IPR029033">
    <property type="entry name" value="His_PPase_superfam"/>
</dbReference>
<dbReference type="InterPro" id="IPR051695">
    <property type="entry name" value="Phosphoglycerate_Mutase"/>
</dbReference>
<dbReference type="AlphaFoldDB" id="A0AAD6D4A2"/>
<reference evidence="5 6" key="1">
    <citation type="journal article" date="2023" name="IMA Fungus">
        <title>Comparative genomic study of the Penicillium genus elucidates a diverse pangenome and 15 lateral gene transfer events.</title>
        <authorList>
            <person name="Petersen C."/>
            <person name="Sorensen T."/>
            <person name="Nielsen M.R."/>
            <person name="Sondergaard T.E."/>
            <person name="Sorensen J.L."/>
            <person name="Fitzpatrick D.A."/>
            <person name="Frisvad J.C."/>
            <person name="Nielsen K.L."/>
        </authorList>
    </citation>
    <scope>NUCLEOTIDE SEQUENCE [LARGE SCALE GENOMIC DNA]</scope>
    <source>
        <strain evidence="5 6">IBT 35679</strain>
    </source>
</reference>
<keyword evidence="1" id="KW-0378">Hydrolase</keyword>
<name>A0AAD6D4A2_9EURO</name>
<evidence type="ECO:0008006" key="7">
    <source>
        <dbReference type="Google" id="ProtNLM"/>
    </source>
</evidence>
<sequence length="277" mass="30739">MRLFLIRHAETVHNVAQAWAGTTDSALTNHGTLQIESLAKHFASKFIHFDRVFASDLSRASLTATGICLHQPQDHDIPMTPILTSNLRERDFGSLEGVRIQSAKESEPRSAISKNTQSDGSTHIESETKISMRERATSFLNEHFLPLLFDYSGTDSDIAIVSHGVFLRVLWNRLVDLFDPMDISLATGDASRDHGPAALFSPSWSNTGFMTLLIQPSQAPQEHNTSPSVDALLNGWTMKIVAVDSKEHLAGLHRTRGGIGSAIHDSRQKRIDQFFKR</sequence>
<dbReference type="Gene3D" id="3.40.50.1240">
    <property type="entry name" value="Phosphoglycerate mutase-like"/>
    <property type="match status" value="1"/>
</dbReference>
<feature type="binding site" evidence="3">
    <location>
        <begin position="7"/>
        <end position="14"/>
    </location>
    <ligand>
        <name>substrate</name>
    </ligand>
</feature>
<dbReference type="EMBL" id="JAQIZZ010000002">
    <property type="protein sequence ID" value="KAJ5553383.1"/>
    <property type="molecule type" value="Genomic_DNA"/>
</dbReference>
<dbReference type="SUPFAM" id="SSF53254">
    <property type="entry name" value="Phosphoglycerate mutase-like"/>
    <property type="match status" value="1"/>
</dbReference>
<dbReference type="PANTHER" id="PTHR46517:SF1">
    <property type="entry name" value="FRUCTOSE-2,6-BISPHOSPHATASE TIGAR"/>
    <property type="match status" value="1"/>
</dbReference>
<protein>
    <recommendedName>
        <fullName evidence="7">Phosphatase</fullName>
    </recommendedName>
</protein>
<accession>A0AAD6D4A2</accession>
<dbReference type="InterPro" id="IPR013078">
    <property type="entry name" value="His_Pase_superF_clade-1"/>
</dbReference>
<evidence type="ECO:0000313" key="5">
    <source>
        <dbReference type="EMBL" id="KAJ5553383.1"/>
    </source>
</evidence>
<evidence type="ECO:0000256" key="1">
    <source>
        <dbReference type="ARBA" id="ARBA00022801"/>
    </source>
</evidence>
<dbReference type="Pfam" id="PF00300">
    <property type="entry name" value="His_Phos_1"/>
    <property type="match status" value="1"/>
</dbReference>